<evidence type="ECO:0000313" key="3">
    <source>
        <dbReference type="EMBL" id="MBW4330484.1"/>
    </source>
</evidence>
<evidence type="ECO:0000313" key="4">
    <source>
        <dbReference type="Proteomes" id="UP001197214"/>
    </source>
</evidence>
<proteinExistence type="inferred from homology"/>
<accession>A0ABS6XKM5</accession>
<dbReference type="InterPro" id="IPR019826">
    <property type="entry name" value="Carboxylesterase_B_AS"/>
</dbReference>
<dbReference type="InterPro" id="IPR050309">
    <property type="entry name" value="Type-B_Carboxylest/Lipase"/>
</dbReference>
<comment type="similarity">
    <text evidence="1">Belongs to the type-B carboxylesterase/lipase family.</text>
</comment>
<dbReference type="InterPro" id="IPR002018">
    <property type="entry name" value="CarbesteraseB"/>
</dbReference>
<keyword evidence="1" id="KW-0378">Hydrolase</keyword>
<evidence type="ECO:0000256" key="1">
    <source>
        <dbReference type="RuleBase" id="RU361235"/>
    </source>
</evidence>
<evidence type="ECO:0000259" key="2">
    <source>
        <dbReference type="Pfam" id="PF00135"/>
    </source>
</evidence>
<sequence>MADCAPPDPALCDVTLRDDGTVRGLDSGAIRSFIGIPYAQPPIGSRRFALPQPPEPTFVDATDHVVCAPQRISKVPGLDVIPLIGDGQSRDGDYLSLNIWTPGDAAGRPVMVFIHGGGFVLGGKDAAVSDGSSFARSGVVCVAINYRLGVEGFLPIPDVPTNLGLRDIIAALAWVRDNIAAFGGDPSNVTIFGESAGAMAIADLVTSPLAKGLFRRAIIESGHGAMVRDIPVAERLVKKLARILKIAPDRAGFEQTDTKACLDATERVSKPTAHIDLRDAAGHEPVFGISRFVPVFGDDVLPSKPLDALRRGAGSDIDILIGTNAEEMNLYFVPTGVKRKIGRLLARYALGKSHPHAGKVLKAYGMGRRGTRPGEAMTAAMSDLVFRWPARQYAAAHEGRTWMYEFDWRSPAFDGELGAAHAMELPFVFDTLATATGKQGLVGEDPPQALADRMHRIWVNFATDSSLPWQQFDAATRQVYQISSGKTVHEPVMPAADFLPH</sequence>
<feature type="domain" description="Carboxylesterase type B" evidence="2">
    <location>
        <begin position="18"/>
        <end position="487"/>
    </location>
</feature>
<protein>
    <recommendedName>
        <fullName evidence="1">Carboxylic ester hydrolase</fullName>
        <ecNumber evidence="1">3.1.1.-</ecNumber>
    </recommendedName>
</protein>
<comment type="caution">
    <text evidence="3">The sequence shown here is derived from an EMBL/GenBank/DDBJ whole genome shotgun (WGS) entry which is preliminary data.</text>
</comment>
<gene>
    <name evidence="3" type="ORF">KY084_06295</name>
</gene>
<dbReference type="EC" id="3.1.1.-" evidence="1"/>
<name>A0ABS6XKM5_9SPHN</name>
<dbReference type="RefSeq" id="WP_219237586.1">
    <property type="nucleotide sequence ID" value="NZ_JAHWZX010000004.1"/>
</dbReference>
<dbReference type="PROSITE" id="PS00122">
    <property type="entry name" value="CARBOXYLESTERASE_B_1"/>
    <property type="match status" value="1"/>
</dbReference>
<dbReference type="Proteomes" id="UP001197214">
    <property type="component" value="Unassembled WGS sequence"/>
</dbReference>
<keyword evidence="4" id="KW-1185">Reference proteome</keyword>
<dbReference type="Pfam" id="PF00135">
    <property type="entry name" value="COesterase"/>
    <property type="match status" value="1"/>
</dbReference>
<reference evidence="3 4" key="1">
    <citation type="submission" date="2021-07" db="EMBL/GenBank/DDBJ databases">
        <title>Stakelama flava sp. nov., a novel endophytic bacterium isolated from branch of Kandelia candel.</title>
        <authorList>
            <person name="Tuo L."/>
        </authorList>
    </citation>
    <scope>NUCLEOTIDE SEQUENCE [LARGE SCALE GENOMIC DNA]</scope>
    <source>
        <strain evidence="3 4">CBK3Z-3</strain>
    </source>
</reference>
<dbReference type="EMBL" id="JAHWZX010000004">
    <property type="protein sequence ID" value="MBW4330484.1"/>
    <property type="molecule type" value="Genomic_DNA"/>
</dbReference>
<dbReference type="PANTHER" id="PTHR11559">
    <property type="entry name" value="CARBOXYLESTERASE"/>
    <property type="match status" value="1"/>
</dbReference>
<organism evidence="3 4">
    <name type="scientific">Stakelama flava</name>
    <dbReference type="NCBI Taxonomy" id="2860338"/>
    <lineage>
        <taxon>Bacteria</taxon>
        <taxon>Pseudomonadati</taxon>
        <taxon>Pseudomonadota</taxon>
        <taxon>Alphaproteobacteria</taxon>
        <taxon>Sphingomonadales</taxon>
        <taxon>Sphingomonadaceae</taxon>
        <taxon>Stakelama</taxon>
    </lineage>
</organism>